<keyword evidence="2" id="KW-1185">Reference proteome</keyword>
<protein>
    <submittedName>
        <fullName evidence="1">Uncharacterized protein</fullName>
    </submittedName>
</protein>
<proteinExistence type="predicted"/>
<organism evidence="1 2">
    <name type="scientific">Glonium stellatum</name>
    <dbReference type="NCBI Taxonomy" id="574774"/>
    <lineage>
        <taxon>Eukaryota</taxon>
        <taxon>Fungi</taxon>
        <taxon>Dikarya</taxon>
        <taxon>Ascomycota</taxon>
        <taxon>Pezizomycotina</taxon>
        <taxon>Dothideomycetes</taxon>
        <taxon>Pleosporomycetidae</taxon>
        <taxon>Gloniales</taxon>
        <taxon>Gloniaceae</taxon>
        <taxon>Glonium</taxon>
    </lineage>
</organism>
<name>A0A8E2FCE7_9PEZI</name>
<dbReference type="AlphaFoldDB" id="A0A8E2FCE7"/>
<evidence type="ECO:0000313" key="2">
    <source>
        <dbReference type="Proteomes" id="UP000250140"/>
    </source>
</evidence>
<reference evidence="1 2" key="1">
    <citation type="journal article" date="2016" name="Nat. Commun.">
        <title>Ectomycorrhizal ecology is imprinted in the genome of the dominant symbiotic fungus Cenococcum geophilum.</title>
        <authorList>
            <consortium name="DOE Joint Genome Institute"/>
            <person name="Peter M."/>
            <person name="Kohler A."/>
            <person name="Ohm R.A."/>
            <person name="Kuo A."/>
            <person name="Krutzmann J."/>
            <person name="Morin E."/>
            <person name="Arend M."/>
            <person name="Barry K.W."/>
            <person name="Binder M."/>
            <person name="Choi C."/>
            <person name="Clum A."/>
            <person name="Copeland A."/>
            <person name="Grisel N."/>
            <person name="Haridas S."/>
            <person name="Kipfer T."/>
            <person name="LaButti K."/>
            <person name="Lindquist E."/>
            <person name="Lipzen A."/>
            <person name="Maire R."/>
            <person name="Meier B."/>
            <person name="Mihaltcheva S."/>
            <person name="Molinier V."/>
            <person name="Murat C."/>
            <person name="Poggeler S."/>
            <person name="Quandt C.A."/>
            <person name="Sperisen C."/>
            <person name="Tritt A."/>
            <person name="Tisserant E."/>
            <person name="Crous P.W."/>
            <person name="Henrissat B."/>
            <person name="Nehls U."/>
            <person name="Egli S."/>
            <person name="Spatafora J.W."/>
            <person name="Grigoriev I.V."/>
            <person name="Martin F.M."/>
        </authorList>
    </citation>
    <scope>NUCLEOTIDE SEQUENCE [LARGE SCALE GENOMIC DNA]</scope>
    <source>
        <strain evidence="1 2">CBS 207.34</strain>
    </source>
</reference>
<accession>A0A8E2FCE7</accession>
<sequence length="168" mass="18162">MQYRCVNQGTAGKFSLSPTDLPQSIGSDGAVVCFIFFLPTLQGNCLVAHINSDRWVRNDPNNEKYKEIVQDANRRVTELLNGDTVDPQAAWYTIENNEKGLASAITDGIREATRLSKPISGLGEGFVVTVKDGKPGEPVWAKGNGPRGFEAIAVDGSTMWTNVIGYGA</sequence>
<dbReference type="OrthoDB" id="5401944at2759"/>
<evidence type="ECO:0000313" key="1">
    <source>
        <dbReference type="EMBL" id="OCL14596.1"/>
    </source>
</evidence>
<gene>
    <name evidence="1" type="ORF">AOQ84DRAFT_384624</name>
</gene>
<dbReference type="EMBL" id="KV748557">
    <property type="protein sequence ID" value="OCL14596.1"/>
    <property type="molecule type" value="Genomic_DNA"/>
</dbReference>
<dbReference type="Proteomes" id="UP000250140">
    <property type="component" value="Unassembled WGS sequence"/>
</dbReference>